<dbReference type="AlphaFoldDB" id="A0A395UPS9"/>
<organism evidence="4 5">
    <name type="scientific">Phocaeicola vulgatus</name>
    <name type="common">Bacteroides vulgatus</name>
    <dbReference type="NCBI Taxonomy" id="821"/>
    <lineage>
        <taxon>Bacteria</taxon>
        <taxon>Pseudomonadati</taxon>
        <taxon>Bacteroidota</taxon>
        <taxon>Bacteroidia</taxon>
        <taxon>Bacteroidales</taxon>
        <taxon>Bacteroidaceae</taxon>
        <taxon>Phocaeicola</taxon>
    </lineage>
</organism>
<sequence>MENTSSINSRIREIINITHVTDNAFAKKIGVTQSVIASMFQRGTEPSAKILTAILSTFTDISAEWLLRGKGTMLLSDVEHERNIIPDSNMERMNRLVDTIATLQGALNEKDKTIKLLEEKVKRLETELAMVKNERKIG</sequence>
<dbReference type="Proteomes" id="UP000462015">
    <property type="component" value="Unassembled WGS sequence"/>
</dbReference>
<evidence type="ECO:0000259" key="2">
    <source>
        <dbReference type="Pfam" id="PF01381"/>
    </source>
</evidence>
<dbReference type="InterPro" id="IPR001387">
    <property type="entry name" value="Cro/C1-type_HTH"/>
</dbReference>
<name>A0A395UPS9_PHOVU</name>
<reference evidence="4 5" key="1">
    <citation type="submission" date="2018-08" db="EMBL/GenBank/DDBJ databases">
        <title>A genome reference for cultivated species of the human gut microbiota.</title>
        <authorList>
            <person name="Zou Y."/>
            <person name="Xue W."/>
            <person name="Luo G."/>
        </authorList>
    </citation>
    <scope>NUCLEOTIDE SEQUENCE [LARGE SCALE GENOMIC DNA]</scope>
    <source>
        <strain evidence="4 5">AF25-30LB</strain>
    </source>
</reference>
<proteinExistence type="predicted"/>
<dbReference type="Gene3D" id="1.10.260.40">
    <property type="entry name" value="lambda repressor-like DNA-binding domains"/>
    <property type="match status" value="1"/>
</dbReference>
<evidence type="ECO:0000313" key="4">
    <source>
        <dbReference type="EMBL" id="RGR39007.1"/>
    </source>
</evidence>
<dbReference type="Pfam" id="PF01381">
    <property type="entry name" value="HTH_3"/>
    <property type="match status" value="1"/>
</dbReference>
<evidence type="ECO:0000313" key="3">
    <source>
        <dbReference type="EMBL" id="KAB6632632.1"/>
    </source>
</evidence>
<evidence type="ECO:0000313" key="6">
    <source>
        <dbReference type="Proteomes" id="UP000462015"/>
    </source>
</evidence>
<comment type="caution">
    <text evidence="4">The sequence shown here is derived from an EMBL/GenBank/DDBJ whole genome shotgun (WGS) entry which is preliminary data.</text>
</comment>
<accession>A0A395UPS9</accession>
<dbReference type="InterPro" id="IPR010982">
    <property type="entry name" value="Lambda_DNA-bd_dom_sf"/>
</dbReference>
<dbReference type="EMBL" id="QRUD01000029">
    <property type="protein sequence ID" value="RGR39007.1"/>
    <property type="molecule type" value="Genomic_DNA"/>
</dbReference>
<gene>
    <name evidence="4" type="ORF">DWY53_11225</name>
    <name evidence="3" type="ORF">GAY12_16265</name>
</gene>
<reference evidence="3 6" key="2">
    <citation type="journal article" date="2019" name="Nat. Med.">
        <title>A library of human gut bacterial isolates paired with longitudinal multiomics data enables mechanistic microbiome research.</title>
        <authorList>
            <person name="Poyet M."/>
            <person name="Groussin M."/>
            <person name="Gibbons S.M."/>
            <person name="Avila-Pacheco J."/>
            <person name="Jiang X."/>
            <person name="Kearney S.M."/>
            <person name="Perrotta A.R."/>
            <person name="Berdy B."/>
            <person name="Zhao S."/>
            <person name="Lieberman T.D."/>
            <person name="Swanson P.K."/>
            <person name="Smith M."/>
            <person name="Roesemann S."/>
            <person name="Alexander J.E."/>
            <person name="Rich S.A."/>
            <person name="Livny J."/>
            <person name="Vlamakis H."/>
            <person name="Clish C."/>
            <person name="Bullock K."/>
            <person name="Deik A."/>
            <person name="Scott J."/>
            <person name="Pierce K.A."/>
            <person name="Xavier R.J."/>
            <person name="Alm E.J."/>
        </authorList>
    </citation>
    <scope>NUCLEOTIDE SEQUENCE [LARGE SCALE GENOMIC DNA]</scope>
    <source>
        <strain evidence="3 6">BIOML-A98</strain>
    </source>
</reference>
<dbReference type="GO" id="GO:0003677">
    <property type="term" value="F:DNA binding"/>
    <property type="evidence" value="ECO:0007669"/>
    <property type="project" value="InterPro"/>
</dbReference>
<keyword evidence="1" id="KW-0175">Coiled coil</keyword>
<dbReference type="Proteomes" id="UP000266497">
    <property type="component" value="Unassembled WGS sequence"/>
</dbReference>
<evidence type="ECO:0000313" key="5">
    <source>
        <dbReference type="Proteomes" id="UP000266497"/>
    </source>
</evidence>
<evidence type="ECO:0000256" key="1">
    <source>
        <dbReference type="SAM" id="Coils"/>
    </source>
</evidence>
<protein>
    <submittedName>
        <fullName evidence="3">Helix-turn-helix transcriptional regulator</fullName>
    </submittedName>
    <submittedName>
        <fullName evidence="4">XRE family transcriptional regulator</fullName>
    </submittedName>
</protein>
<dbReference type="SUPFAM" id="SSF47413">
    <property type="entry name" value="lambda repressor-like DNA-binding domains"/>
    <property type="match status" value="1"/>
</dbReference>
<dbReference type="CDD" id="cd00093">
    <property type="entry name" value="HTH_XRE"/>
    <property type="match status" value="1"/>
</dbReference>
<feature type="coiled-coil region" evidence="1">
    <location>
        <begin position="100"/>
        <end position="134"/>
    </location>
</feature>
<feature type="domain" description="HTH cro/C1-type" evidence="2">
    <location>
        <begin position="21"/>
        <end position="66"/>
    </location>
</feature>
<dbReference type="EMBL" id="WDAL01000034">
    <property type="protein sequence ID" value="KAB6632632.1"/>
    <property type="molecule type" value="Genomic_DNA"/>
</dbReference>